<dbReference type="WBParaSite" id="HPBE_0000270901-mRNA-1">
    <property type="protein sequence ID" value="HPBE_0000270901-mRNA-1"/>
    <property type="gene ID" value="HPBE_0000270901"/>
</dbReference>
<gene>
    <name evidence="2" type="ORF">HPBE_LOCUS2710</name>
</gene>
<dbReference type="OrthoDB" id="5867484at2759"/>
<evidence type="ECO:0000313" key="4">
    <source>
        <dbReference type="WBParaSite" id="HPBE_0000270901-mRNA-1"/>
    </source>
</evidence>
<dbReference type="Proteomes" id="UP000050761">
    <property type="component" value="Unassembled WGS sequence"/>
</dbReference>
<keyword evidence="3" id="KW-1185">Reference proteome</keyword>
<dbReference type="AlphaFoldDB" id="A0A183F967"/>
<accession>A0A3P7XCI6</accession>
<dbReference type="Pfam" id="PF03372">
    <property type="entry name" value="Exo_endo_phos"/>
    <property type="match status" value="1"/>
</dbReference>
<dbReference type="EMBL" id="UZAH01004640">
    <property type="protein sequence ID" value="VDO27648.1"/>
    <property type="molecule type" value="Genomic_DNA"/>
</dbReference>
<organism evidence="3 4">
    <name type="scientific">Heligmosomoides polygyrus</name>
    <name type="common">Parasitic roundworm</name>
    <dbReference type="NCBI Taxonomy" id="6339"/>
    <lineage>
        <taxon>Eukaryota</taxon>
        <taxon>Metazoa</taxon>
        <taxon>Ecdysozoa</taxon>
        <taxon>Nematoda</taxon>
        <taxon>Chromadorea</taxon>
        <taxon>Rhabditida</taxon>
        <taxon>Rhabditina</taxon>
        <taxon>Rhabditomorpha</taxon>
        <taxon>Strongyloidea</taxon>
        <taxon>Heligmosomidae</taxon>
        <taxon>Heligmosomoides</taxon>
    </lineage>
</organism>
<evidence type="ECO:0000313" key="3">
    <source>
        <dbReference type="Proteomes" id="UP000050761"/>
    </source>
</evidence>
<name>A0A183F967_HELPZ</name>
<reference evidence="2 3" key="1">
    <citation type="submission" date="2018-11" db="EMBL/GenBank/DDBJ databases">
        <authorList>
            <consortium name="Pathogen Informatics"/>
        </authorList>
    </citation>
    <scope>NUCLEOTIDE SEQUENCE [LARGE SCALE GENOMIC DNA]</scope>
</reference>
<dbReference type="InterPro" id="IPR005135">
    <property type="entry name" value="Endo/exonuclease/phosphatase"/>
</dbReference>
<evidence type="ECO:0000313" key="2">
    <source>
        <dbReference type="EMBL" id="VDO27648.1"/>
    </source>
</evidence>
<accession>A0A183F967</accession>
<dbReference type="Gene3D" id="3.60.10.10">
    <property type="entry name" value="Endonuclease/exonuclease/phosphatase"/>
    <property type="match status" value="1"/>
</dbReference>
<sequence length="174" mass="19642">MPDASFMTVPPILAAVFPPKTPTRFGTWNIRTLFQTGILAQLLQEFDGYRFDILGVSEMRWTGNDRVISSGRSIIFSGGSLHTNGVVFVLSQRANNALVSWKPVNDRIISACFRTKYIRVTIVQVYAPTEDFEDAKKDEFYECLQQTIDETPRRDLKIVMGDFNAKLGGVEARL</sequence>
<protein>
    <submittedName>
        <fullName evidence="4">Endo/exonuclease/phosphatase domain-containing protein</fullName>
    </submittedName>
</protein>
<reference evidence="4" key="2">
    <citation type="submission" date="2019-09" db="UniProtKB">
        <authorList>
            <consortium name="WormBaseParasite"/>
        </authorList>
    </citation>
    <scope>IDENTIFICATION</scope>
</reference>
<dbReference type="CDD" id="cd09076">
    <property type="entry name" value="L1-EN"/>
    <property type="match status" value="1"/>
</dbReference>
<dbReference type="GO" id="GO:0003824">
    <property type="term" value="F:catalytic activity"/>
    <property type="evidence" value="ECO:0007669"/>
    <property type="project" value="InterPro"/>
</dbReference>
<evidence type="ECO:0000259" key="1">
    <source>
        <dbReference type="Pfam" id="PF03372"/>
    </source>
</evidence>
<dbReference type="SUPFAM" id="SSF56219">
    <property type="entry name" value="DNase I-like"/>
    <property type="match status" value="1"/>
</dbReference>
<dbReference type="InterPro" id="IPR036691">
    <property type="entry name" value="Endo/exonu/phosph_ase_sf"/>
</dbReference>
<feature type="domain" description="Endonuclease/exonuclease/phosphatase" evidence="1">
    <location>
        <begin position="26"/>
        <end position="166"/>
    </location>
</feature>
<proteinExistence type="predicted"/>